<dbReference type="InterPro" id="IPR003430">
    <property type="entry name" value="Phenol_Hydrox"/>
</dbReference>
<dbReference type="InterPro" id="IPR012078">
    <property type="entry name" value="MP_mOase_hydro"/>
</dbReference>
<dbReference type="OrthoDB" id="9806768at2"/>
<dbReference type="Gene3D" id="1.10.620.20">
    <property type="entry name" value="Ribonucleotide Reductase, subunit A"/>
    <property type="match status" value="1"/>
</dbReference>
<dbReference type="SUPFAM" id="SSF47240">
    <property type="entry name" value="Ferritin-like"/>
    <property type="match status" value="1"/>
</dbReference>
<accession>A0A558ABT7</accession>
<comment type="caution">
    <text evidence="5">The sequence shown here is derived from an EMBL/GenBank/DDBJ whole genome shotgun (WGS) entry which is preliminary data.</text>
</comment>
<dbReference type="Proteomes" id="UP000318578">
    <property type="component" value="Unassembled WGS sequence"/>
</dbReference>
<dbReference type="AlphaFoldDB" id="A0A558ABT7"/>
<dbReference type="PIRSF" id="PIRSF000040">
    <property type="entry name" value="MMOH_comp"/>
    <property type="match status" value="1"/>
</dbReference>
<dbReference type="Pfam" id="PF02332">
    <property type="entry name" value="Phenol_Hydrox"/>
    <property type="match status" value="1"/>
</dbReference>
<dbReference type="GO" id="GO:0016709">
    <property type="term" value="F:oxidoreductase activity, acting on paired donors, with incorporation or reduction of molecular oxygen, NAD(P)H as one donor, and incorporation of one atom of oxygen"/>
    <property type="evidence" value="ECO:0007669"/>
    <property type="project" value="InterPro"/>
</dbReference>
<comment type="catalytic activity">
    <reaction evidence="4">
        <text>propane + NADH + O2 + H(+) = propan-2-ol + NAD(+) + H2O</text>
        <dbReference type="Rhea" id="RHEA:49992"/>
        <dbReference type="ChEBI" id="CHEBI:15377"/>
        <dbReference type="ChEBI" id="CHEBI:15378"/>
        <dbReference type="ChEBI" id="CHEBI:15379"/>
        <dbReference type="ChEBI" id="CHEBI:17824"/>
        <dbReference type="ChEBI" id="CHEBI:32879"/>
        <dbReference type="ChEBI" id="CHEBI:57540"/>
        <dbReference type="ChEBI" id="CHEBI:57945"/>
        <dbReference type="EC" id="1.14.13.227"/>
    </reaction>
</comment>
<keyword evidence="6" id="KW-1185">Reference proteome</keyword>
<evidence type="ECO:0000256" key="1">
    <source>
        <dbReference type="ARBA" id="ARBA00012710"/>
    </source>
</evidence>
<keyword evidence="2" id="KW-0560">Oxidoreductase</keyword>
<reference evidence="5 6" key="1">
    <citation type="submission" date="2019-07" db="EMBL/GenBank/DDBJ databases">
        <title>New species of Amycolatopsis and Streptomyces.</title>
        <authorList>
            <person name="Duangmal K."/>
            <person name="Teo W.F.A."/>
            <person name="Lipun K."/>
        </authorList>
    </citation>
    <scope>NUCLEOTIDE SEQUENCE [LARGE SCALE GENOMIC DNA]</scope>
    <source>
        <strain evidence="5 6">JCM 30562</strain>
    </source>
</reference>
<evidence type="ECO:0000313" key="5">
    <source>
        <dbReference type="EMBL" id="TVT21729.1"/>
    </source>
</evidence>
<evidence type="ECO:0000313" key="6">
    <source>
        <dbReference type="Proteomes" id="UP000318578"/>
    </source>
</evidence>
<dbReference type="EC" id="1.14.13.227" evidence="1"/>
<keyword evidence="3" id="KW-0503">Monooxygenase</keyword>
<organism evidence="5 6">
    <name type="scientific">Amycolatopsis acidiphila</name>
    <dbReference type="NCBI Taxonomy" id="715473"/>
    <lineage>
        <taxon>Bacteria</taxon>
        <taxon>Bacillati</taxon>
        <taxon>Actinomycetota</taxon>
        <taxon>Actinomycetes</taxon>
        <taxon>Pseudonocardiales</taxon>
        <taxon>Pseudonocardiaceae</taxon>
        <taxon>Amycolatopsis</taxon>
    </lineage>
</organism>
<evidence type="ECO:0000256" key="2">
    <source>
        <dbReference type="ARBA" id="ARBA00023002"/>
    </source>
</evidence>
<protein>
    <recommendedName>
        <fullName evidence="1">propane 2-monooxygenase</fullName>
        <ecNumber evidence="1">1.14.13.227</ecNumber>
    </recommendedName>
</protein>
<dbReference type="InterPro" id="IPR012348">
    <property type="entry name" value="RNR-like"/>
</dbReference>
<dbReference type="InterPro" id="IPR009078">
    <property type="entry name" value="Ferritin-like_SF"/>
</dbReference>
<gene>
    <name evidence="5" type="ORF">FNH06_16305</name>
</gene>
<proteinExistence type="predicted"/>
<dbReference type="EMBL" id="VJZA01000024">
    <property type="protein sequence ID" value="TVT21729.1"/>
    <property type="molecule type" value="Genomic_DNA"/>
</dbReference>
<name>A0A558ABT7_9PSEU</name>
<dbReference type="CDD" id="cd01058">
    <property type="entry name" value="AAMH_B"/>
    <property type="match status" value="1"/>
</dbReference>
<evidence type="ECO:0000256" key="4">
    <source>
        <dbReference type="ARBA" id="ARBA00048941"/>
    </source>
</evidence>
<sequence>MFGDVRRKPTPYEAVTGKFHYHFRRDPAPFEMDPQWSLNQWYLTHREGSPLQVEDWEDFRDPHKLTYRDYVALQHDREVYVDALVDEHEAAGSADKLDHGWVDTLRTLFVPLRFPLHVLQMTSLYVGQMAPSSYITNCAHFQAADEMRRIQRIAYWTKVLANAHGDDIAATSTARRAWEDDPAWQPLRQTLETLLIAYDWGEAFTALNLVVKPAVDALVNNVFGQLAEANGDRFLAALCTEFGRDARRSQDWTQALTGYAIERNPDLAGVLGDWVQQWQPRADQAVEGLAGQFAQAPQPLNPGEVTARVREVHDEFLTGTSV</sequence>
<evidence type="ECO:0000256" key="3">
    <source>
        <dbReference type="ARBA" id="ARBA00023033"/>
    </source>
</evidence>